<proteinExistence type="predicted"/>
<protein>
    <submittedName>
        <fullName evidence="1">Uncharacterized protein</fullName>
    </submittedName>
</protein>
<reference evidence="1" key="1">
    <citation type="journal article" date="2020" name="mSystems">
        <title>Genome- and Community-Level Interaction Insights into Carbon Utilization and Element Cycling Functions of Hydrothermarchaeota in Hydrothermal Sediment.</title>
        <authorList>
            <person name="Zhou Z."/>
            <person name="Liu Y."/>
            <person name="Xu W."/>
            <person name="Pan J."/>
            <person name="Luo Z.H."/>
            <person name="Li M."/>
        </authorList>
    </citation>
    <scope>NUCLEOTIDE SEQUENCE [LARGE SCALE GENOMIC DNA]</scope>
    <source>
        <strain evidence="1">SpSt-1125</strain>
    </source>
</reference>
<dbReference type="AlphaFoldDB" id="A0A7J3X8I5"/>
<comment type="caution">
    <text evidence="1">The sequence shown here is derived from an EMBL/GenBank/DDBJ whole genome shotgun (WGS) entry which is preliminary data.</text>
</comment>
<evidence type="ECO:0000313" key="1">
    <source>
        <dbReference type="EMBL" id="HHP05345.1"/>
    </source>
</evidence>
<organism evidence="1">
    <name type="scientific">Thermofilum pendens</name>
    <dbReference type="NCBI Taxonomy" id="2269"/>
    <lineage>
        <taxon>Archaea</taxon>
        <taxon>Thermoproteota</taxon>
        <taxon>Thermoprotei</taxon>
        <taxon>Thermofilales</taxon>
        <taxon>Thermofilaceae</taxon>
        <taxon>Thermofilum</taxon>
    </lineage>
</organism>
<name>A0A7J3X8I5_THEPE</name>
<gene>
    <name evidence="1" type="ORF">ENM88_06350</name>
</gene>
<accession>A0A7J3X8I5</accession>
<dbReference type="EMBL" id="DRZM01000183">
    <property type="protein sequence ID" value="HHP05345.1"/>
    <property type="molecule type" value="Genomic_DNA"/>
</dbReference>
<sequence length="133" mass="14392">MWHRLLAHVLLLLTLAYALSPLVEMAGEILEGRLPVSYSYELAEVQPGRARIAILLTYTGPVPIRDYTLRVEPLCQGCKPGLASGAELKRGDTVRLEVEVAGAFSEAQVEFEGLVAGLYRLRASTRVRGGAGA</sequence>